<dbReference type="Gene3D" id="3.20.20.80">
    <property type="entry name" value="Glycosidases"/>
    <property type="match status" value="1"/>
</dbReference>
<comment type="catalytic activity">
    <reaction evidence="1">
        <text>Hydrolysis of terminal, non-reducing beta-D-mannose residues in beta-D-mannosides.</text>
        <dbReference type="EC" id="3.2.1.25"/>
    </reaction>
</comment>
<dbReference type="GeneID" id="85486152"/>
<dbReference type="InterPro" id="IPR054593">
    <property type="entry name" value="Beta-mannosidase-like_N2"/>
</dbReference>
<dbReference type="Gene3D" id="2.60.40.10">
    <property type="entry name" value="Immunoglobulins"/>
    <property type="match status" value="1"/>
</dbReference>
<feature type="domain" description="Beta-mannosidase Ig-fold" evidence="6">
    <location>
        <begin position="737"/>
        <end position="788"/>
    </location>
</feature>
<dbReference type="InterPro" id="IPR036156">
    <property type="entry name" value="Beta-gal/glucu_dom_sf"/>
</dbReference>
<evidence type="ECO:0000259" key="6">
    <source>
        <dbReference type="Pfam" id="PF17753"/>
    </source>
</evidence>
<dbReference type="Gene3D" id="2.60.120.260">
    <property type="entry name" value="Galactose-binding domain-like"/>
    <property type="match status" value="1"/>
</dbReference>
<protein>
    <recommendedName>
        <fullName evidence="2">beta-mannosidase</fullName>
        <ecNumber evidence="2">3.2.1.25</ecNumber>
    </recommendedName>
</protein>
<dbReference type="SUPFAM" id="SSF49785">
    <property type="entry name" value="Galactose-binding domain-like"/>
    <property type="match status" value="1"/>
</dbReference>
<dbReference type="SUPFAM" id="SSF49303">
    <property type="entry name" value="beta-Galactosidase/glucuronidase domain"/>
    <property type="match status" value="2"/>
</dbReference>
<dbReference type="Pfam" id="PF22666">
    <property type="entry name" value="Glyco_hydro_2_N2"/>
    <property type="match status" value="1"/>
</dbReference>
<feature type="domain" description="Beta-mannosidase-like galactose-binding" evidence="7">
    <location>
        <begin position="32"/>
        <end position="119"/>
    </location>
</feature>
<dbReference type="InterPro" id="IPR013783">
    <property type="entry name" value="Ig-like_fold"/>
</dbReference>
<evidence type="ECO:0000313" key="8">
    <source>
        <dbReference type="EMBL" id="SFA53274.1"/>
    </source>
</evidence>
<organism evidence="8 9">
    <name type="scientific">Rhodococcoides kroppenstedtii</name>
    <dbReference type="NCBI Taxonomy" id="293050"/>
    <lineage>
        <taxon>Bacteria</taxon>
        <taxon>Bacillati</taxon>
        <taxon>Actinomycetota</taxon>
        <taxon>Actinomycetes</taxon>
        <taxon>Mycobacteriales</taxon>
        <taxon>Nocardiaceae</taxon>
        <taxon>Rhodococcoides</taxon>
    </lineage>
</organism>
<keyword evidence="4" id="KW-0325">Glycoprotein</keyword>
<evidence type="ECO:0000256" key="4">
    <source>
        <dbReference type="ARBA" id="ARBA00023180"/>
    </source>
</evidence>
<dbReference type="InterPro" id="IPR041625">
    <property type="entry name" value="Beta-mannosidase_Ig"/>
</dbReference>
<evidence type="ECO:0000256" key="1">
    <source>
        <dbReference type="ARBA" id="ARBA00000829"/>
    </source>
</evidence>
<keyword evidence="3" id="KW-0378">Hydrolase</keyword>
<evidence type="ECO:0000259" key="7">
    <source>
        <dbReference type="Pfam" id="PF22666"/>
    </source>
</evidence>
<dbReference type="PANTHER" id="PTHR43730">
    <property type="entry name" value="BETA-MANNOSIDASE"/>
    <property type="match status" value="1"/>
</dbReference>
<evidence type="ECO:0000256" key="5">
    <source>
        <dbReference type="ARBA" id="ARBA00023295"/>
    </source>
</evidence>
<evidence type="ECO:0000256" key="2">
    <source>
        <dbReference type="ARBA" id="ARBA00012754"/>
    </source>
</evidence>
<dbReference type="InterPro" id="IPR017853">
    <property type="entry name" value="GH"/>
</dbReference>
<dbReference type="EC" id="3.2.1.25" evidence="2"/>
<dbReference type="OrthoDB" id="9758603at2"/>
<dbReference type="SUPFAM" id="SSF51445">
    <property type="entry name" value="(Trans)glycosidases"/>
    <property type="match status" value="1"/>
</dbReference>
<reference evidence="8 9" key="1">
    <citation type="submission" date="2016-10" db="EMBL/GenBank/DDBJ databases">
        <authorList>
            <person name="de Groot N.N."/>
        </authorList>
    </citation>
    <scope>NUCLEOTIDE SEQUENCE [LARGE SCALE GENOMIC DNA]</scope>
    <source>
        <strain evidence="8 9">DSM 44908</strain>
    </source>
</reference>
<dbReference type="GO" id="GO:0004567">
    <property type="term" value="F:beta-mannosidase activity"/>
    <property type="evidence" value="ECO:0007669"/>
    <property type="project" value="UniProtKB-EC"/>
</dbReference>
<dbReference type="Pfam" id="PF17753">
    <property type="entry name" value="Ig_mannosidase"/>
    <property type="match status" value="1"/>
</dbReference>
<keyword evidence="5" id="KW-0326">Glycosidase</keyword>
<accession>A0A1I0TNH7</accession>
<proteinExistence type="predicted"/>
<evidence type="ECO:0000313" key="9">
    <source>
        <dbReference type="Proteomes" id="UP000182054"/>
    </source>
</evidence>
<dbReference type="GO" id="GO:0005975">
    <property type="term" value="P:carbohydrate metabolic process"/>
    <property type="evidence" value="ECO:0007669"/>
    <property type="project" value="UniProtKB-ARBA"/>
</dbReference>
<name>A0A1I0TNH7_9NOCA</name>
<dbReference type="AlphaFoldDB" id="A0A1I0TNH7"/>
<evidence type="ECO:0000256" key="3">
    <source>
        <dbReference type="ARBA" id="ARBA00022801"/>
    </source>
</evidence>
<gene>
    <name evidence="8" type="ORF">SAMN05444374_10855</name>
</gene>
<dbReference type="Proteomes" id="UP000182054">
    <property type="component" value="Unassembled WGS sequence"/>
</dbReference>
<dbReference type="RefSeq" id="WP_082895061.1">
    <property type="nucleotide sequence ID" value="NZ_FOJN01000008.1"/>
</dbReference>
<dbReference type="InterPro" id="IPR008979">
    <property type="entry name" value="Galactose-bd-like_sf"/>
</dbReference>
<dbReference type="GO" id="GO:0006516">
    <property type="term" value="P:glycoprotein catabolic process"/>
    <property type="evidence" value="ECO:0007669"/>
    <property type="project" value="TreeGrafter"/>
</dbReference>
<sequence>MTTGYGPVAADWTVCRTDAGAADAPPGPEAERIPARVPGTVAEALRDAGRQISDGNDLGTNDLDGADWWFETTLTVPDVPGRLVFDGLATVSEVWVDGVLRASSTSMFVPVVVDLADLAGRTVAVAVCCRALSPHLRRRPRGRWRSSMIAQQGLRWVRTTMLGRAPVFAGAPVPVGPFRDVRVVPASPDLQVRGRVTHGRCEIHVTGRADSDVTVSIGGDSYPVAVDGSGSVDAVVDVGERERWWPHTHGRPALHDVVLESAGTRIAAAVGFRSVDVDPSRPGEALRVNGIPVYARGGCWVPLDPVSLRTDPTALDAALDDVIASGGNLIRLTGTMVYETPDFHARCAERGIMVWQDVMIATVDPPDDDVVTAQVVAEIRAALAASGPATVVVSGGSETYQQPTMLGLAADDARIPLLDSVIPDLLASSYPDLAYVPSSPSGGDLATHGRAGVAHWFGVGGYLRPLSDVRTAGVRFAAESLAFAIPPERRSVDARFGSAHPAGHDPRWKAAVPRDRGSSWDFEDVRDHYVRTVFGVEPSLVRRDDPERYLDYGRAAVCEATSAVLGYWRRPDSECGGALVLTLRDLMPGAGWGFTDSDGEVKAPWYAMARVHAPTTVLVSDEGMDGLAVHAVHDGADPLCAAVTVRAVSRTGSVIADGTWPVDLPGHGHASTTVDAVLGRFTDATHAHRFGPRAVDAVVVDLVQDGAVLARSVTLIGGPALPVQDSVGLTAGVEPADDGTWVLEVAAESAAQYVCVDVDGFRPSDNWFHLAPGVPHTVTLKPTGRATAPRGHVRALNSLTRGAIRPA</sequence>
<dbReference type="PANTHER" id="PTHR43730:SF1">
    <property type="entry name" value="BETA-MANNOSIDASE"/>
    <property type="match status" value="1"/>
</dbReference>
<dbReference type="InterPro" id="IPR050887">
    <property type="entry name" value="Beta-mannosidase_GH2"/>
</dbReference>
<dbReference type="EMBL" id="FOJN01000008">
    <property type="protein sequence ID" value="SFA53274.1"/>
    <property type="molecule type" value="Genomic_DNA"/>
</dbReference>